<keyword evidence="11 18" id="KW-0812">Transmembrane</keyword>
<evidence type="ECO:0000256" key="19">
    <source>
        <dbReference type="SAM" id="MobiDB-lite"/>
    </source>
</evidence>
<evidence type="ECO:0000256" key="12">
    <source>
        <dbReference type="ARBA" id="ARBA00022695"/>
    </source>
</evidence>
<feature type="transmembrane region" description="Helical" evidence="20">
    <location>
        <begin position="55"/>
        <end position="72"/>
    </location>
</feature>
<keyword evidence="22" id="KW-1185">Reference proteome</keyword>
<evidence type="ECO:0000256" key="5">
    <source>
        <dbReference type="ARBA" id="ARBA00010185"/>
    </source>
</evidence>
<feature type="transmembrane region" description="Helical" evidence="20">
    <location>
        <begin position="226"/>
        <end position="245"/>
    </location>
</feature>
<name>A0ABP4Y8Z8_9MICO</name>
<keyword evidence="16" id="KW-0594">Phospholipid biosynthesis</keyword>
<feature type="transmembrane region" description="Helical" evidence="20">
    <location>
        <begin position="163"/>
        <end position="185"/>
    </location>
</feature>
<feature type="transmembrane region" description="Helical" evidence="20">
    <location>
        <begin position="79"/>
        <end position="99"/>
    </location>
</feature>
<gene>
    <name evidence="21" type="ORF">GCM10009811_26550</name>
</gene>
<evidence type="ECO:0000313" key="22">
    <source>
        <dbReference type="Proteomes" id="UP001499938"/>
    </source>
</evidence>
<evidence type="ECO:0000256" key="15">
    <source>
        <dbReference type="ARBA" id="ARBA00023136"/>
    </source>
</evidence>
<comment type="subcellular location">
    <subcellularLocation>
        <location evidence="2">Cell membrane</location>
        <topology evidence="2">Multi-pass membrane protein</topology>
    </subcellularLocation>
</comment>
<evidence type="ECO:0000256" key="1">
    <source>
        <dbReference type="ARBA" id="ARBA00001698"/>
    </source>
</evidence>
<dbReference type="Proteomes" id="UP001499938">
    <property type="component" value="Unassembled WGS sequence"/>
</dbReference>
<dbReference type="PANTHER" id="PTHR46382">
    <property type="entry name" value="PHOSPHATIDATE CYTIDYLYLTRANSFERASE"/>
    <property type="match status" value="1"/>
</dbReference>
<organism evidence="21 22">
    <name type="scientific">Nostocoides veronense</name>
    <dbReference type="NCBI Taxonomy" id="330836"/>
    <lineage>
        <taxon>Bacteria</taxon>
        <taxon>Bacillati</taxon>
        <taxon>Actinomycetota</taxon>
        <taxon>Actinomycetes</taxon>
        <taxon>Micrococcales</taxon>
        <taxon>Intrasporangiaceae</taxon>
        <taxon>Nostocoides</taxon>
    </lineage>
</organism>
<evidence type="ECO:0000313" key="21">
    <source>
        <dbReference type="EMBL" id="GAA1801523.1"/>
    </source>
</evidence>
<dbReference type="PANTHER" id="PTHR46382:SF1">
    <property type="entry name" value="PHOSPHATIDATE CYTIDYLYLTRANSFERASE"/>
    <property type="match status" value="1"/>
</dbReference>
<reference evidence="22" key="1">
    <citation type="journal article" date="2019" name="Int. J. Syst. Evol. Microbiol.">
        <title>The Global Catalogue of Microorganisms (GCM) 10K type strain sequencing project: providing services to taxonomists for standard genome sequencing and annotation.</title>
        <authorList>
            <consortium name="The Broad Institute Genomics Platform"/>
            <consortium name="The Broad Institute Genome Sequencing Center for Infectious Disease"/>
            <person name="Wu L."/>
            <person name="Ma J."/>
        </authorList>
    </citation>
    <scope>NUCLEOTIDE SEQUENCE [LARGE SCALE GENOMIC DNA]</scope>
    <source>
        <strain evidence="22">JCM 15592</strain>
    </source>
</reference>
<evidence type="ECO:0000256" key="17">
    <source>
        <dbReference type="ARBA" id="ARBA00023264"/>
    </source>
</evidence>
<feature type="region of interest" description="Disordered" evidence="19">
    <location>
        <begin position="1"/>
        <end position="25"/>
    </location>
</feature>
<dbReference type="PROSITE" id="PS01315">
    <property type="entry name" value="CDS"/>
    <property type="match status" value="1"/>
</dbReference>
<evidence type="ECO:0000256" key="8">
    <source>
        <dbReference type="ARBA" id="ARBA00022475"/>
    </source>
</evidence>
<evidence type="ECO:0000256" key="10">
    <source>
        <dbReference type="ARBA" id="ARBA00022679"/>
    </source>
</evidence>
<feature type="transmembrane region" description="Helical" evidence="20">
    <location>
        <begin position="201"/>
        <end position="220"/>
    </location>
</feature>
<dbReference type="EMBL" id="BAAAPO010000042">
    <property type="protein sequence ID" value="GAA1801523.1"/>
    <property type="molecule type" value="Genomic_DNA"/>
</dbReference>
<keyword evidence="14" id="KW-0443">Lipid metabolism</keyword>
<evidence type="ECO:0000256" key="14">
    <source>
        <dbReference type="ARBA" id="ARBA00023098"/>
    </source>
</evidence>
<evidence type="ECO:0000256" key="3">
    <source>
        <dbReference type="ARBA" id="ARBA00005119"/>
    </source>
</evidence>
<feature type="transmembrane region" description="Helical" evidence="20">
    <location>
        <begin position="105"/>
        <end position="123"/>
    </location>
</feature>
<keyword evidence="12 18" id="KW-0548">Nucleotidyltransferase</keyword>
<accession>A0ABP4Y8Z8</accession>
<evidence type="ECO:0000256" key="13">
    <source>
        <dbReference type="ARBA" id="ARBA00022989"/>
    </source>
</evidence>
<evidence type="ECO:0000256" key="9">
    <source>
        <dbReference type="ARBA" id="ARBA00022516"/>
    </source>
</evidence>
<comment type="similarity">
    <text evidence="5 18">Belongs to the CDS family.</text>
</comment>
<evidence type="ECO:0000256" key="11">
    <source>
        <dbReference type="ARBA" id="ARBA00022692"/>
    </source>
</evidence>
<evidence type="ECO:0000256" key="7">
    <source>
        <dbReference type="ARBA" id="ARBA00019373"/>
    </source>
</evidence>
<evidence type="ECO:0000256" key="4">
    <source>
        <dbReference type="ARBA" id="ARBA00005189"/>
    </source>
</evidence>
<keyword evidence="13 20" id="KW-1133">Transmembrane helix</keyword>
<evidence type="ECO:0000256" key="20">
    <source>
        <dbReference type="SAM" id="Phobius"/>
    </source>
</evidence>
<dbReference type="InterPro" id="IPR000374">
    <property type="entry name" value="PC_trans"/>
</dbReference>
<protein>
    <recommendedName>
        <fullName evidence="7 18">Phosphatidate cytidylyltransferase</fullName>
        <ecNumber evidence="6 18">2.7.7.41</ecNumber>
    </recommendedName>
</protein>
<evidence type="ECO:0000256" key="6">
    <source>
        <dbReference type="ARBA" id="ARBA00012487"/>
    </source>
</evidence>
<dbReference type="RefSeq" id="WP_344086270.1">
    <property type="nucleotide sequence ID" value="NZ_BAAAPO010000042.1"/>
</dbReference>
<feature type="transmembrane region" description="Helical" evidence="20">
    <location>
        <begin position="135"/>
        <end position="157"/>
    </location>
</feature>
<dbReference type="EC" id="2.7.7.41" evidence="6 18"/>
<comment type="caution">
    <text evidence="21">The sequence shown here is derived from an EMBL/GenBank/DDBJ whole genome shotgun (WGS) entry which is preliminary data.</text>
</comment>
<keyword evidence="15 20" id="KW-0472">Membrane</keyword>
<keyword evidence="8" id="KW-1003">Cell membrane</keyword>
<proteinExistence type="inferred from homology"/>
<sequence>MSTPITPPAYELPEPAPQPAPNPHGRAGRDLAAAIGVGVGLGAVILVCLFVAKDAFAWIIAAAMVVGAWELARAMTTRGFAVPLVPVAAGAVGMILAAHERGPEALAIAFGLTATAVLLWRVIDPRPGSARDVAAGIFTALYPCFLGGFAALMLAPADGRDRIITFILVTVCSDIGGYAAGVLFGKHPMAPRISPKKSWEGFAGSVLTCAVAGAACLVLFFDQPWWAGVVLGAVVAACATIGDLMESVIKRNLGIKDMSNLLPGHGGLMDRLDSLIMTAPLCWAVLHYVVGS</sequence>
<keyword evidence="10 18" id="KW-0808">Transferase</keyword>
<comment type="pathway">
    <text evidence="3 18">Phospholipid metabolism; CDP-diacylglycerol biosynthesis; CDP-diacylglycerol from sn-glycerol 3-phosphate: step 3/3.</text>
</comment>
<evidence type="ECO:0000256" key="18">
    <source>
        <dbReference type="RuleBase" id="RU003938"/>
    </source>
</evidence>
<evidence type="ECO:0000256" key="16">
    <source>
        <dbReference type="ARBA" id="ARBA00023209"/>
    </source>
</evidence>
<comment type="catalytic activity">
    <reaction evidence="1 18">
        <text>a 1,2-diacyl-sn-glycero-3-phosphate + CTP + H(+) = a CDP-1,2-diacyl-sn-glycerol + diphosphate</text>
        <dbReference type="Rhea" id="RHEA:16229"/>
        <dbReference type="ChEBI" id="CHEBI:15378"/>
        <dbReference type="ChEBI" id="CHEBI:33019"/>
        <dbReference type="ChEBI" id="CHEBI:37563"/>
        <dbReference type="ChEBI" id="CHEBI:58332"/>
        <dbReference type="ChEBI" id="CHEBI:58608"/>
        <dbReference type="EC" id="2.7.7.41"/>
    </reaction>
</comment>
<dbReference type="Pfam" id="PF01148">
    <property type="entry name" value="CTP_transf_1"/>
    <property type="match status" value="1"/>
</dbReference>
<evidence type="ECO:0000256" key="2">
    <source>
        <dbReference type="ARBA" id="ARBA00004651"/>
    </source>
</evidence>
<comment type="pathway">
    <text evidence="4">Lipid metabolism.</text>
</comment>
<keyword evidence="17" id="KW-1208">Phospholipid metabolism</keyword>
<feature type="transmembrane region" description="Helical" evidence="20">
    <location>
        <begin position="31"/>
        <end position="49"/>
    </location>
</feature>
<keyword evidence="9" id="KW-0444">Lipid biosynthesis</keyword>